<evidence type="ECO:0008006" key="3">
    <source>
        <dbReference type="Google" id="ProtNLM"/>
    </source>
</evidence>
<sequence length="113" mass="13309">MNKTELTKRIEGMGEYEPFVDEPISKRAVLNAVSELTEPSKVIIPKFVAEWVEFCKEYEKGLSECLSNHPSYEMPDDVVEWFETNEYEVHSKEELVSRAWLEGYELEVMKWNL</sequence>
<organism evidence="1 2">
    <name type="scientific">Streptococcus varani</name>
    <dbReference type="NCBI Taxonomy" id="1608583"/>
    <lineage>
        <taxon>Bacteria</taxon>
        <taxon>Bacillati</taxon>
        <taxon>Bacillota</taxon>
        <taxon>Bacilli</taxon>
        <taxon>Lactobacillales</taxon>
        <taxon>Streptococcaceae</taxon>
        <taxon>Streptococcus</taxon>
    </lineage>
</organism>
<evidence type="ECO:0000313" key="1">
    <source>
        <dbReference type="EMBL" id="CQR26166.1"/>
    </source>
</evidence>
<proteinExistence type="predicted"/>
<dbReference type="OrthoDB" id="2243928at2"/>
<name>A0A0E4H9L6_9STRE</name>
<evidence type="ECO:0000313" key="2">
    <source>
        <dbReference type="Proteomes" id="UP000198604"/>
    </source>
</evidence>
<reference evidence="2" key="1">
    <citation type="submission" date="2015-03" db="EMBL/GenBank/DDBJ databases">
        <authorList>
            <person name="Urmite Genomes"/>
        </authorList>
    </citation>
    <scope>NUCLEOTIDE SEQUENCE [LARGE SCALE GENOMIC DNA]</scope>
    <source>
        <strain evidence="2">FF10</strain>
    </source>
</reference>
<protein>
    <recommendedName>
        <fullName evidence="3">Phage protein</fullName>
    </recommendedName>
</protein>
<dbReference type="EMBL" id="CTEN01000009">
    <property type="protein sequence ID" value="CQR26166.1"/>
    <property type="molecule type" value="Genomic_DNA"/>
</dbReference>
<dbReference type="RefSeq" id="WP_093651634.1">
    <property type="nucleotide sequence ID" value="NZ_CTEN01000009.1"/>
</dbReference>
<dbReference type="STRING" id="1608583.BN1356_02525"/>
<gene>
    <name evidence="1" type="ORF">BN1356_02525</name>
</gene>
<dbReference type="Proteomes" id="UP000198604">
    <property type="component" value="Unassembled WGS sequence"/>
</dbReference>
<dbReference type="AlphaFoldDB" id="A0A0E4H9L6"/>
<keyword evidence="2" id="KW-1185">Reference proteome</keyword>
<dbReference type="InterPro" id="IPR012865">
    <property type="entry name" value="DUF1642"/>
</dbReference>
<dbReference type="Pfam" id="PF07852">
    <property type="entry name" value="DUF1642"/>
    <property type="match status" value="1"/>
</dbReference>
<accession>A0A0E4H9L6</accession>